<dbReference type="PANTHER" id="PTHR23167">
    <property type="entry name" value="CALPONIN HOMOLOGY DOMAIN-CONTAINING PROTEIN DDB_G0272472-RELATED"/>
    <property type="match status" value="1"/>
</dbReference>
<protein>
    <submittedName>
        <fullName evidence="9">Protein-methionine sulfoxide oxidase mical3a isoform X1</fullName>
    </submittedName>
</protein>
<sequence length="775" mass="87081">MANQLQAKLAESSATCTSSSSSSSSSAASALRRQQGESLSSDSHQATPPAQTLPWRPKKRTLQQEQMSFRFKEKIKSQSVSSRDEQVCSGSDVCVFCQQKVYVMERLSAEGLFFHRSCFCCDSCGAPLRPPSYAFQRHSGRFYCLQHPECQLRRRPASAVSHRTSSASPASLSDSLRTAERRRSSAASVMAPAAERIELEIYRRISKEELQEEPEEVSEEILNHFNLSADHPVQIRCSSEEEEEEEDGGGTRCGSSEEAAASWSETPPHLRDQEEEEESSDKLSHQTSDTPVEQDSASITFSLTPPTALTPSTASFFTSYDSAPEPLVAKAPSSPVVATMAAQKRSAGVGRGSFDDITPELPQNKPLPHQKAESEENKSDGNKMRRPRGSHSLPHHLLTPLQAGGGACQQHLTQREAEMGGGGARALWKALFLGNRKELKKKGGALPTEGLRKKTANQSRATVTGEESDLDSATVLQRCSLKPQNNLQLELLDLMSDIQRVTLEKKEEENKEQTYVPHALAFRRSYPIKNRPIKDRVQDSDGQSSCPTEVVGVLVHPKEVSSLSVKESLFQKEQENQDQDLDTKTSRRVQRTARRQAKQEELKRLHKAQMIQRQLQQVEVRQRELEDRGVMVEKALRGEADYWEDSGHSPDLELHLGGPGRLDNVVLMQRWFQLVQQKNSLVRYEAELIIFAQELELEDRQSRLQQELRDRMAMDDQLKGEEQLQEEHLLLQEMLEVVEQRDVLVALLEEQRLLDHQEDQDLEQVLMAGQGLSWT</sequence>
<dbReference type="KEGG" id="alim:106530300"/>
<evidence type="ECO:0000256" key="1">
    <source>
        <dbReference type="ARBA" id="ARBA00022723"/>
    </source>
</evidence>
<feature type="compositionally biased region" description="Basic and acidic residues" evidence="5">
    <location>
        <begin position="370"/>
        <end position="383"/>
    </location>
</feature>
<dbReference type="Pfam" id="PF12130">
    <property type="entry name" value="bMERB_dom"/>
    <property type="match status" value="1"/>
</dbReference>
<dbReference type="RefSeq" id="XP_013881347.1">
    <property type="nucleotide sequence ID" value="XM_014025893.1"/>
</dbReference>
<feature type="compositionally biased region" description="Polar residues" evidence="5">
    <location>
        <begin position="285"/>
        <end position="299"/>
    </location>
</feature>
<reference evidence="9" key="1">
    <citation type="submission" date="2025-08" db="UniProtKB">
        <authorList>
            <consortium name="RefSeq"/>
        </authorList>
    </citation>
    <scope>IDENTIFICATION</scope>
    <source>
        <strain evidence="9">Quisiro</strain>
        <tissue evidence="9">Liver</tissue>
    </source>
</reference>
<dbReference type="InterPro" id="IPR022735">
    <property type="entry name" value="bMERB_dom"/>
</dbReference>
<feature type="region of interest" description="Disordered" evidence="5">
    <location>
        <begin position="1"/>
        <end position="59"/>
    </location>
</feature>
<evidence type="ECO:0000313" key="9">
    <source>
        <dbReference type="RefSeq" id="XP_013881347.1"/>
    </source>
</evidence>
<dbReference type="SMART" id="SM01203">
    <property type="entry name" value="DUF3585"/>
    <property type="match status" value="1"/>
</dbReference>
<feature type="region of interest" description="Disordered" evidence="5">
    <location>
        <begin position="156"/>
        <end position="190"/>
    </location>
</feature>
<feature type="compositionally biased region" description="Low complexity" evidence="5">
    <location>
        <begin position="12"/>
        <end position="30"/>
    </location>
</feature>
<dbReference type="PROSITE" id="PS51848">
    <property type="entry name" value="BMERB"/>
    <property type="match status" value="1"/>
</dbReference>
<dbReference type="Pfam" id="PF00412">
    <property type="entry name" value="LIM"/>
    <property type="match status" value="1"/>
</dbReference>
<dbReference type="InterPro" id="IPR050540">
    <property type="entry name" value="F-actin_Monoox_Mical"/>
</dbReference>
<dbReference type="GO" id="GO:0046872">
    <property type="term" value="F:metal ion binding"/>
    <property type="evidence" value="ECO:0007669"/>
    <property type="project" value="UniProtKB-KW"/>
</dbReference>
<feature type="compositionally biased region" description="Low complexity" evidence="5">
    <location>
        <begin position="165"/>
        <end position="176"/>
    </location>
</feature>
<dbReference type="Gene3D" id="2.10.110.10">
    <property type="entry name" value="Cysteine Rich Protein"/>
    <property type="match status" value="1"/>
</dbReference>
<evidence type="ECO:0000259" key="7">
    <source>
        <dbReference type="PROSITE" id="PS51848"/>
    </source>
</evidence>
<dbReference type="PANTHER" id="PTHR23167:SF54">
    <property type="entry name" value="[F-ACTIN]-MONOOXYGENASE MICAL"/>
    <property type="match status" value="1"/>
</dbReference>
<dbReference type="SMART" id="SM00132">
    <property type="entry name" value="LIM"/>
    <property type="match status" value="1"/>
</dbReference>
<feature type="domain" description="LIM zinc-binding" evidence="6">
    <location>
        <begin position="92"/>
        <end position="154"/>
    </location>
</feature>
<feature type="compositionally biased region" description="Polar residues" evidence="5">
    <location>
        <begin position="36"/>
        <end position="50"/>
    </location>
</feature>
<organism evidence="8 9">
    <name type="scientific">Austrofundulus limnaeus</name>
    <name type="common">Annual killifish</name>
    <dbReference type="NCBI Taxonomy" id="52670"/>
    <lineage>
        <taxon>Eukaryota</taxon>
        <taxon>Metazoa</taxon>
        <taxon>Chordata</taxon>
        <taxon>Craniata</taxon>
        <taxon>Vertebrata</taxon>
        <taxon>Euteleostomi</taxon>
        <taxon>Actinopterygii</taxon>
        <taxon>Neopterygii</taxon>
        <taxon>Teleostei</taxon>
        <taxon>Neoteleostei</taxon>
        <taxon>Acanthomorphata</taxon>
        <taxon>Ovalentaria</taxon>
        <taxon>Atherinomorphae</taxon>
        <taxon>Cyprinodontiformes</taxon>
        <taxon>Rivulidae</taxon>
        <taxon>Austrofundulus</taxon>
    </lineage>
</organism>
<dbReference type="SUPFAM" id="SSF57716">
    <property type="entry name" value="Glucocorticoid receptor-like (DNA-binding domain)"/>
    <property type="match status" value="1"/>
</dbReference>
<feature type="compositionally biased region" description="Low complexity" evidence="5">
    <location>
        <begin position="256"/>
        <end position="265"/>
    </location>
</feature>
<evidence type="ECO:0000256" key="2">
    <source>
        <dbReference type="ARBA" id="ARBA00022833"/>
    </source>
</evidence>
<keyword evidence="3 4" id="KW-0440">LIM domain</keyword>
<dbReference type="AlphaFoldDB" id="A0A2I4CN01"/>
<keyword evidence="2 4" id="KW-0862">Zinc</keyword>
<dbReference type="InParanoid" id="A0A2I4CN01"/>
<evidence type="ECO:0000313" key="8">
    <source>
        <dbReference type="Proteomes" id="UP000192220"/>
    </source>
</evidence>
<dbReference type="OrthoDB" id="20799at2759"/>
<evidence type="ECO:0000256" key="5">
    <source>
        <dbReference type="SAM" id="MobiDB-lite"/>
    </source>
</evidence>
<dbReference type="PROSITE" id="PS50023">
    <property type="entry name" value="LIM_DOMAIN_2"/>
    <property type="match status" value="1"/>
</dbReference>
<dbReference type="InterPro" id="IPR001781">
    <property type="entry name" value="Znf_LIM"/>
</dbReference>
<feature type="region of interest" description="Disordered" evidence="5">
    <location>
        <begin position="443"/>
        <end position="466"/>
    </location>
</feature>
<evidence type="ECO:0000256" key="3">
    <source>
        <dbReference type="ARBA" id="ARBA00023038"/>
    </source>
</evidence>
<gene>
    <name evidence="9" type="primary">LOC106530300</name>
</gene>
<name>A0A2I4CN01_AUSLI</name>
<dbReference type="Proteomes" id="UP000192220">
    <property type="component" value="Unplaced"/>
</dbReference>
<evidence type="ECO:0000256" key="4">
    <source>
        <dbReference type="PROSITE-ProRule" id="PRU00125"/>
    </source>
</evidence>
<dbReference type="GeneID" id="106530300"/>
<evidence type="ECO:0000259" key="6">
    <source>
        <dbReference type="PROSITE" id="PS50023"/>
    </source>
</evidence>
<feature type="compositionally biased region" description="Low complexity" evidence="5">
    <location>
        <begin position="300"/>
        <end position="316"/>
    </location>
</feature>
<keyword evidence="8" id="KW-1185">Reference proteome</keyword>
<feature type="region of interest" description="Disordered" evidence="5">
    <location>
        <begin position="342"/>
        <end position="395"/>
    </location>
</feature>
<feature type="domain" description="BMERB" evidence="7">
    <location>
        <begin position="598"/>
        <end position="764"/>
    </location>
</feature>
<feature type="region of interest" description="Disordered" evidence="5">
    <location>
        <begin position="236"/>
        <end position="319"/>
    </location>
</feature>
<keyword evidence="1 4" id="KW-0479">Metal-binding</keyword>
<proteinExistence type="predicted"/>
<dbReference type="PROSITE" id="PS00478">
    <property type="entry name" value="LIM_DOMAIN_1"/>
    <property type="match status" value="1"/>
</dbReference>
<accession>A0A2I4CN01</accession>